<feature type="compositionally biased region" description="Basic and acidic residues" evidence="10">
    <location>
        <begin position="307"/>
        <end position="322"/>
    </location>
</feature>
<keyword evidence="7" id="KW-0378">Hydrolase</keyword>
<comment type="caution">
    <text evidence="11">The sequence shown here is derived from an EMBL/GenBank/DDBJ whole genome shotgun (WGS) entry which is preliminary data.</text>
</comment>
<evidence type="ECO:0000256" key="9">
    <source>
        <dbReference type="PIRSR" id="PIRSR032067-1"/>
    </source>
</evidence>
<dbReference type="OrthoDB" id="9799980at2"/>
<dbReference type="GO" id="GO:0008241">
    <property type="term" value="F:peptidyl-dipeptidase activity"/>
    <property type="evidence" value="ECO:0007669"/>
    <property type="project" value="UniProtKB-EC"/>
</dbReference>
<dbReference type="InterPro" id="IPR005320">
    <property type="entry name" value="Peptidase_S51"/>
</dbReference>
<dbReference type="EC" id="3.4.15.6" evidence="4"/>
<accession>A0A542E4D1</accession>
<evidence type="ECO:0000256" key="2">
    <source>
        <dbReference type="ARBA" id="ARBA00002039"/>
    </source>
</evidence>
<organism evidence="11 12">
    <name type="scientific">Lapillicoccus jejuensis</name>
    <dbReference type="NCBI Taxonomy" id="402171"/>
    <lineage>
        <taxon>Bacteria</taxon>
        <taxon>Bacillati</taxon>
        <taxon>Actinomycetota</taxon>
        <taxon>Actinomycetes</taxon>
        <taxon>Micrococcales</taxon>
        <taxon>Intrasporangiaceae</taxon>
        <taxon>Lapillicoccus</taxon>
    </lineage>
</organism>
<evidence type="ECO:0000256" key="7">
    <source>
        <dbReference type="ARBA" id="ARBA00022801"/>
    </source>
</evidence>
<name>A0A542E4D1_9MICO</name>
<evidence type="ECO:0000256" key="1">
    <source>
        <dbReference type="ARBA" id="ARBA00001092"/>
    </source>
</evidence>
<dbReference type="Pfam" id="PF03575">
    <property type="entry name" value="Peptidase_S51"/>
    <property type="match status" value="1"/>
</dbReference>
<keyword evidence="12" id="KW-1185">Reference proteome</keyword>
<evidence type="ECO:0000313" key="11">
    <source>
        <dbReference type="EMBL" id="TQJ10200.1"/>
    </source>
</evidence>
<dbReference type="RefSeq" id="WP_141849460.1">
    <property type="nucleotide sequence ID" value="NZ_BAAAPR010000022.1"/>
</dbReference>
<feature type="active site" description="Charge relay system" evidence="9">
    <location>
        <position position="182"/>
    </location>
</feature>
<gene>
    <name evidence="11" type="ORF">FB458_3319</name>
</gene>
<dbReference type="CDD" id="cd03145">
    <property type="entry name" value="GAT1_cyanophycinase"/>
    <property type="match status" value="1"/>
</dbReference>
<dbReference type="PIRSF" id="PIRSF032067">
    <property type="entry name" value="Cyanophycinase"/>
    <property type="match status" value="1"/>
</dbReference>
<comment type="catalytic activity">
    <reaction evidence="1">
        <text>[L-4-(L-arginin-2-N-yl)aspartate](n) + H2O = [L-4-(L-arginin-2-N-yl)aspartate](n-1) + L-4-(L-arginin-2-N-yl)aspartate</text>
        <dbReference type="Rhea" id="RHEA:12845"/>
        <dbReference type="Rhea" id="RHEA-COMP:13728"/>
        <dbReference type="Rhea" id="RHEA-COMP:13734"/>
        <dbReference type="ChEBI" id="CHEBI:15377"/>
        <dbReference type="ChEBI" id="CHEBI:137986"/>
        <dbReference type="ChEBI" id="CHEBI:137991"/>
        <dbReference type="EC" id="3.4.15.6"/>
    </reaction>
</comment>
<dbReference type="NCBIfam" id="TIGR02069">
    <property type="entry name" value="cyanophycinase"/>
    <property type="match status" value="1"/>
</dbReference>
<evidence type="ECO:0000256" key="6">
    <source>
        <dbReference type="ARBA" id="ARBA00022670"/>
    </source>
</evidence>
<comment type="similarity">
    <text evidence="3">Belongs to the peptidase S51 family.</text>
</comment>
<evidence type="ECO:0000256" key="8">
    <source>
        <dbReference type="ARBA" id="ARBA00022825"/>
    </source>
</evidence>
<comment type="function">
    <text evidence="2">Exopeptidase that catalyzes the hydrolytic cleavage of multi-L-arginyl-poly-L-aspartic acid (cyanophycin; a water-insoluble reserve polymer) into aspartate-arginine dipeptides.</text>
</comment>
<evidence type="ECO:0000256" key="10">
    <source>
        <dbReference type="SAM" id="MobiDB-lite"/>
    </source>
</evidence>
<dbReference type="PANTHER" id="PTHR36175">
    <property type="entry name" value="CYANOPHYCINASE"/>
    <property type="match status" value="1"/>
</dbReference>
<dbReference type="GO" id="GO:0008236">
    <property type="term" value="F:serine-type peptidase activity"/>
    <property type="evidence" value="ECO:0007669"/>
    <property type="project" value="UniProtKB-KW"/>
</dbReference>
<feature type="active site" description="Charge relay system" evidence="9">
    <location>
        <position position="209"/>
    </location>
</feature>
<proteinExistence type="inferred from homology"/>
<dbReference type="InterPro" id="IPR011811">
    <property type="entry name" value="Peptidase_S51_cyanophycinase"/>
</dbReference>
<protein>
    <recommendedName>
        <fullName evidence="5">Cyanophycinase</fullName>
        <ecNumber evidence="4">3.4.15.6</ecNumber>
    </recommendedName>
</protein>
<dbReference type="PANTHER" id="PTHR36175:SF1">
    <property type="entry name" value="CYANOPHYCINASE"/>
    <property type="match status" value="1"/>
</dbReference>
<dbReference type="GO" id="GO:0006508">
    <property type="term" value="P:proteolysis"/>
    <property type="evidence" value="ECO:0007669"/>
    <property type="project" value="UniProtKB-KW"/>
</dbReference>
<sequence>MARSTSGKAKSRKRRTLYVIGGAEDKVGSSVVLKRFLSLAGGRKARVVVVPTASSFVDEVVETYTRVFTRLHASVEVSVVHVESRQEAADPALVERMASATGIFFSGGSQLKLSQYYPGTPVGDAVHAAYQRGVVVGGTSAGASIMSRFMISMGDEGITPRQRMSQLTAGLGLLDDVVLDQHFDQRGRYGRLLSIVANSPQLLGVGIDENTAAEIRDEQELRVHGAGGVFVVDARQAVTDAPDARRRAPLLVSGAVVHSLPAGATFDLRDARLTDFVERHPDVDVRGASARERQAEPTPPAPSTTEHSPHDEQQPEQQHESS</sequence>
<dbReference type="InterPro" id="IPR029062">
    <property type="entry name" value="Class_I_gatase-like"/>
</dbReference>
<dbReference type="AlphaFoldDB" id="A0A542E4D1"/>
<reference evidence="11 12" key="1">
    <citation type="submission" date="2019-06" db="EMBL/GenBank/DDBJ databases">
        <title>Sequencing the genomes of 1000 actinobacteria strains.</title>
        <authorList>
            <person name="Klenk H.-P."/>
        </authorList>
    </citation>
    <scope>NUCLEOTIDE SEQUENCE [LARGE SCALE GENOMIC DNA]</scope>
    <source>
        <strain evidence="11 12">DSM 18607</strain>
    </source>
</reference>
<feature type="compositionally biased region" description="Basic and acidic residues" evidence="10">
    <location>
        <begin position="283"/>
        <end position="295"/>
    </location>
</feature>
<dbReference type="Gene3D" id="3.40.50.880">
    <property type="match status" value="1"/>
</dbReference>
<feature type="active site" description="Charge relay system" evidence="9">
    <location>
        <position position="140"/>
    </location>
</feature>
<evidence type="ECO:0000313" key="12">
    <source>
        <dbReference type="Proteomes" id="UP000317893"/>
    </source>
</evidence>
<keyword evidence="8" id="KW-0720">Serine protease</keyword>
<dbReference type="Proteomes" id="UP000317893">
    <property type="component" value="Unassembled WGS sequence"/>
</dbReference>
<feature type="region of interest" description="Disordered" evidence="10">
    <location>
        <begin position="283"/>
        <end position="322"/>
    </location>
</feature>
<dbReference type="EMBL" id="VFMN01000001">
    <property type="protein sequence ID" value="TQJ10200.1"/>
    <property type="molecule type" value="Genomic_DNA"/>
</dbReference>
<evidence type="ECO:0000256" key="5">
    <source>
        <dbReference type="ARBA" id="ARBA00015719"/>
    </source>
</evidence>
<keyword evidence="6" id="KW-0645">Protease</keyword>
<evidence type="ECO:0000256" key="4">
    <source>
        <dbReference type="ARBA" id="ARBA00013115"/>
    </source>
</evidence>
<evidence type="ECO:0000256" key="3">
    <source>
        <dbReference type="ARBA" id="ARBA00006534"/>
    </source>
</evidence>
<dbReference type="SUPFAM" id="SSF52317">
    <property type="entry name" value="Class I glutamine amidotransferase-like"/>
    <property type="match status" value="1"/>
</dbReference>